<evidence type="ECO:0000256" key="1">
    <source>
        <dbReference type="ARBA" id="ARBA00009861"/>
    </source>
</evidence>
<evidence type="ECO:0000313" key="4">
    <source>
        <dbReference type="EnsemblPlants" id="AUR62033283-RA:cds"/>
    </source>
</evidence>
<dbReference type="PANTHER" id="PTHR31623:SF110">
    <property type="entry name" value="VINORINE SYNTHASE-LIKE"/>
    <property type="match status" value="1"/>
</dbReference>
<protein>
    <submittedName>
        <fullName evidence="4">Uncharacterized protein</fullName>
    </submittedName>
</protein>
<dbReference type="GO" id="GO:0016746">
    <property type="term" value="F:acyltransferase activity"/>
    <property type="evidence" value="ECO:0007669"/>
    <property type="project" value="UniProtKB-KW"/>
</dbReference>
<evidence type="ECO:0000256" key="2">
    <source>
        <dbReference type="ARBA" id="ARBA00022679"/>
    </source>
</evidence>
<accession>A0A803MPT2</accession>
<keyword evidence="2" id="KW-0808">Transferase</keyword>
<reference evidence="4" key="1">
    <citation type="journal article" date="2017" name="Nature">
        <title>The genome of Chenopodium quinoa.</title>
        <authorList>
            <person name="Jarvis D.E."/>
            <person name="Ho Y.S."/>
            <person name="Lightfoot D.J."/>
            <person name="Schmoeckel S.M."/>
            <person name="Li B."/>
            <person name="Borm T.J.A."/>
            <person name="Ohyanagi H."/>
            <person name="Mineta K."/>
            <person name="Michell C.T."/>
            <person name="Saber N."/>
            <person name="Kharbatia N.M."/>
            <person name="Rupper R.R."/>
            <person name="Sharp A.R."/>
            <person name="Dally N."/>
            <person name="Boughton B.A."/>
            <person name="Woo Y.H."/>
            <person name="Gao G."/>
            <person name="Schijlen E.G.W.M."/>
            <person name="Guo X."/>
            <person name="Momin A.A."/>
            <person name="Negrao S."/>
            <person name="Al-Babili S."/>
            <person name="Gehring C."/>
            <person name="Roessner U."/>
            <person name="Jung C."/>
            <person name="Murphy K."/>
            <person name="Arold S.T."/>
            <person name="Gojobori T."/>
            <person name="van der Linden C.G."/>
            <person name="van Loo E.N."/>
            <person name="Jellen E.N."/>
            <person name="Maughan P.J."/>
            <person name="Tester M."/>
        </authorList>
    </citation>
    <scope>NUCLEOTIDE SEQUENCE [LARGE SCALE GENOMIC DNA]</scope>
    <source>
        <strain evidence="4">cv. PI 614886</strain>
    </source>
</reference>
<dbReference type="Pfam" id="PF02458">
    <property type="entry name" value="Transferase"/>
    <property type="match status" value="1"/>
</dbReference>
<evidence type="ECO:0000313" key="5">
    <source>
        <dbReference type="Proteomes" id="UP000596660"/>
    </source>
</evidence>
<dbReference type="InterPro" id="IPR023213">
    <property type="entry name" value="CAT-like_dom_sf"/>
</dbReference>
<proteinExistence type="inferred from homology"/>
<keyword evidence="5" id="KW-1185">Reference proteome</keyword>
<organism evidence="4 5">
    <name type="scientific">Chenopodium quinoa</name>
    <name type="common">Quinoa</name>
    <dbReference type="NCBI Taxonomy" id="63459"/>
    <lineage>
        <taxon>Eukaryota</taxon>
        <taxon>Viridiplantae</taxon>
        <taxon>Streptophyta</taxon>
        <taxon>Embryophyta</taxon>
        <taxon>Tracheophyta</taxon>
        <taxon>Spermatophyta</taxon>
        <taxon>Magnoliopsida</taxon>
        <taxon>eudicotyledons</taxon>
        <taxon>Gunneridae</taxon>
        <taxon>Pentapetalae</taxon>
        <taxon>Caryophyllales</taxon>
        <taxon>Chenopodiaceae</taxon>
        <taxon>Chenopodioideae</taxon>
        <taxon>Atripliceae</taxon>
        <taxon>Chenopodium</taxon>
    </lineage>
</organism>
<dbReference type="Gene3D" id="3.30.559.10">
    <property type="entry name" value="Chloramphenicol acetyltransferase-like domain"/>
    <property type="match status" value="2"/>
</dbReference>
<name>A0A803MPT2_CHEQI</name>
<dbReference type="PANTHER" id="PTHR31623">
    <property type="entry name" value="F21J9.9"/>
    <property type="match status" value="1"/>
</dbReference>
<reference evidence="4" key="2">
    <citation type="submission" date="2021-03" db="UniProtKB">
        <authorList>
            <consortium name="EnsemblPlants"/>
        </authorList>
    </citation>
    <scope>IDENTIFICATION</scope>
</reference>
<dbReference type="Gramene" id="AUR62033283-RA">
    <property type="protein sequence ID" value="AUR62033283-RA:cds"/>
    <property type="gene ID" value="AUR62033283"/>
</dbReference>
<comment type="similarity">
    <text evidence="1">Belongs to the plant acyltransferase family.</text>
</comment>
<dbReference type="Proteomes" id="UP000596660">
    <property type="component" value="Unplaced"/>
</dbReference>
<sequence length="336" mass="36593">IASASEVVPLAIQVTVFGCGGVAVGSQYLHKTFDGASWGNFLNTWAAVANHQVDQKIVKPDFATAISLFPPCTWASKRSSKILTTRALDRGNHEDEDDETCVLKALVFTPEAIAKLQAMAKSELVYNPTRIEALSAFIWKHAMAAAAAVTAAACKSKVNVIGPSVLIHSVNIRPRTNPPIPSTAIGNLIIHAYASYKEENQPISAVDLKDLVAETRKGLSEAKDPEFLSKFKGEKGAKAMRQHKQKVVDISKDKNINTYKFTSWSKLDVLPNFGFIGMPVWIGFTGGKLSSLFKNLITMIEIPDCGGIEIWLIIDKQEMSVLQTSAEFLVFASLIS</sequence>
<dbReference type="AlphaFoldDB" id="A0A803MPT2"/>
<evidence type="ECO:0000256" key="3">
    <source>
        <dbReference type="ARBA" id="ARBA00023315"/>
    </source>
</evidence>
<dbReference type="EnsemblPlants" id="AUR62033283-RA">
    <property type="protein sequence ID" value="AUR62033283-RA:cds"/>
    <property type="gene ID" value="AUR62033283"/>
</dbReference>
<keyword evidence="3" id="KW-0012">Acyltransferase</keyword>